<keyword evidence="3" id="KW-1185">Reference proteome</keyword>
<feature type="region of interest" description="Disordered" evidence="1">
    <location>
        <begin position="61"/>
        <end position="85"/>
    </location>
</feature>
<dbReference type="EMBL" id="BGZK01000611">
    <property type="protein sequence ID" value="GBP52850.1"/>
    <property type="molecule type" value="Genomic_DNA"/>
</dbReference>
<evidence type="ECO:0000256" key="1">
    <source>
        <dbReference type="SAM" id="MobiDB-lite"/>
    </source>
</evidence>
<dbReference type="OrthoDB" id="5975154at2759"/>
<evidence type="ECO:0000313" key="2">
    <source>
        <dbReference type="EMBL" id="GBP52850.1"/>
    </source>
</evidence>
<sequence>MRYEVCCEELCILAVMEIRRFTTCGMVVRCGGAARPLYPYRLAAADDDCCAPGAWPPPAAPHLTRPLTRTPSKEDLTHTSYLNSG</sequence>
<dbReference type="AlphaFoldDB" id="A0A4C1WPR6"/>
<name>A0A4C1WPR6_EUMVA</name>
<gene>
    <name evidence="2" type="ORF">EVAR_39013_1</name>
</gene>
<reference evidence="2 3" key="1">
    <citation type="journal article" date="2019" name="Commun. Biol.">
        <title>The bagworm genome reveals a unique fibroin gene that provides high tensile strength.</title>
        <authorList>
            <person name="Kono N."/>
            <person name="Nakamura H."/>
            <person name="Ohtoshi R."/>
            <person name="Tomita M."/>
            <person name="Numata K."/>
            <person name="Arakawa K."/>
        </authorList>
    </citation>
    <scope>NUCLEOTIDE SEQUENCE [LARGE SCALE GENOMIC DNA]</scope>
</reference>
<organism evidence="2 3">
    <name type="scientific">Eumeta variegata</name>
    <name type="common">Bagworm moth</name>
    <name type="synonym">Eumeta japonica</name>
    <dbReference type="NCBI Taxonomy" id="151549"/>
    <lineage>
        <taxon>Eukaryota</taxon>
        <taxon>Metazoa</taxon>
        <taxon>Ecdysozoa</taxon>
        <taxon>Arthropoda</taxon>
        <taxon>Hexapoda</taxon>
        <taxon>Insecta</taxon>
        <taxon>Pterygota</taxon>
        <taxon>Neoptera</taxon>
        <taxon>Endopterygota</taxon>
        <taxon>Lepidoptera</taxon>
        <taxon>Glossata</taxon>
        <taxon>Ditrysia</taxon>
        <taxon>Tineoidea</taxon>
        <taxon>Psychidae</taxon>
        <taxon>Oiketicinae</taxon>
        <taxon>Eumeta</taxon>
    </lineage>
</organism>
<evidence type="ECO:0000313" key="3">
    <source>
        <dbReference type="Proteomes" id="UP000299102"/>
    </source>
</evidence>
<proteinExistence type="predicted"/>
<comment type="caution">
    <text evidence="2">The sequence shown here is derived from an EMBL/GenBank/DDBJ whole genome shotgun (WGS) entry which is preliminary data.</text>
</comment>
<protein>
    <submittedName>
        <fullName evidence="2">Uncharacterized protein</fullName>
    </submittedName>
</protein>
<dbReference type="Proteomes" id="UP000299102">
    <property type="component" value="Unassembled WGS sequence"/>
</dbReference>
<accession>A0A4C1WPR6</accession>